<accession>A0A1H9IQ98</accession>
<keyword evidence="10" id="KW-1185">Reference proteome</keyword>
<proteinExistence type="inferred from homology"/>
<dbReference type="OrthoDB" id="9810103at2"/>
<dbReference type="GO" id="GO:0005886">
    <property type="term" value="C:plasma membrane"/>
    <property type="evidence" value="ECO:0007669"/>
    <property type="project" value="UniProtKB-SubCell"/>
</dbReference>
<dbReference type="Pfam" id="PF02472">
    <property type="entry name" value="ExbD"/>
    <property type="match status" value="1"/>
</dbReference>
<evidence type="ECO:0000256" key="4">
    <source>
        <dbReference type="ARBA" id="ARBA00022692"/>
    </source>
</evidence>
<dbReference type="InterPro" id="IPR003400">
    <property type="entry name" value="ExbD"/>
</dbReference>
<keyword evidence="6 8" id="KW-0472">Membrane</keyword>
<evidence type="ECO:0000256" key="7">
    <source>
        <dbReference type="RuleBase" id="RU003879"/>
    </source>
</evidence>
<sequence length="158" mass="17969">MAKFTKKRGKSKPAISTASLPDIIFMLLFFFMMVTVLRDSDLKLQVNTPEATELTKLEEKSLVNYIYVGKPTKQYQQVYGTSPRIQLGDKISTVEDIPLFLEQHKVKLPEAKRSRITSSLRVDGEVTMGIVQDVKTKLRKSNQLKVNYSAGKRSEELN</sequence>
<dbReference type="InParanoid" id="A0A1H9IQ98"/>
<keyword evidence="3" id="KW-1003">Cell membrane</keyword>
<name>A0A1H9IQ98_9BACT</name>
<evidence type="ECO:0000256" key="2">
    <source>
        <dbReference type="ARBA" id="ARBA00005811"/>
    </source>
</evidence>
<evidence type="ECO:0000256" key="1">
    <source>
        <dbReference type="ARBA" id="ARBA00004162"/>
    </source>
</evidence>
<evidence type="ECO:0000256" key="6">
    <source>
        <dbReference type="ARBA" id="ARBA00023136"/>
    </source>
</evidence>
<dbReference type="STRING" id="478744.SAMN05444359_11594"/>
<dbReference type="GO" id="GO:0022857">
    <property type="term" value="F:transmembrane transporter activity"/>
    <property type="evidence" value="ECO:0007669"/>
    <property type="project" value="InterPro"/>
</dbReference>
<protein>
    <submittedName>
        <fullName evidence="9">Biopolymer transport protein ExbD</fullName>
    </submittedName>
</protein>
<evidence type="ECO:0000256" key="5">
    <source>
        <dbReference type="ARBA" id="ARBA00022989"/>
    </source>
</evidence>
<comment type="subcellular location">
    <subcellularLocation>
        <location evidence="1">Cell membrane</location>
        <topology evidence="1">Single-pass membrane protein</topology>
    </subcellularLocation>
    <subcellularLocation>
        <location evidence="7">Cell membrane</location>
        <topology evidence="7">Single-pass type II membrane protein</topology>
    </subcellularLocation>
</comment>
<dbReference type="Proteomes" id="UP000199021">
    <property type="component" value="Unassembled WGS sequence"/>
</dbReference>
<evidence type="ECO:0000313" key="10">
    <source>
        <dbReference type="Proteomes" id="UP000199021"/>
    </source>
</evidence>
<gene>
    <name evidence="9" type="ORF">SAMN05444359_11594</name>
</gene>
<keyword evidence="7" id="KW-0813">Transport</keyword>
<feature type="transmembrane region" description="Helical" evidence="8">
    <location>
        <begin position="20"/>
        <end position="37"/>
    </location>
</feature>
<evidence type="ECO:0000256" key="8">
    <source>
        <dbReference type="SAM" id="Phobius"/>
    </source>
</evidence>
<keyword evidence="7" id="KW-0653">Protein transport</keyword>
<reference evidence="10" key="1">
    <citation type="submission" date="2016-10" db="EMBL/GenBank/DDBJ databases">
        <authorList>
            <person name="Varghese N."/>
            <person name="Submissions S."/>
        </authorList>
    </citation>
    <scope>NUCLEOTIDE SEQUENCE [LARGE SCALE GENOMIC DNA]</scope>
    <source>
        <strain evidence="10">DSM 24740</strain>
    </source>
</reference>
<comment type="similarity">
    <text evidence="2 7">Belongs to the ExbD/TolR family.</text>
</comment>
<dbReference type="AlphaFoldDB" id="A0A1H9IQ98"/>
<evidence type="ECO:0000256" key="3">
    <source>
        <dbReference type="ARBA" id="ARBA00022475"/>
    </source>
</evidence>
<keyword evidence="4 7" id="KW-0812">Transmembrane</keyword>
<dbReference type="EMBL" id="FOFB01000015">
    <property type="protein sequence ID" value="SEQ76672.1"/>
    <property type="molecule type" value="Genomic_DNA"/>
</dbReference>
<dbReference type="GO" id="GO:0015031">
    <property type="term" value="P:protein transport"/>
    <property type="evidence" value="ECO:0007669"/>
    <property type="project" value="UniProtKB-KW"/>
</dbReference>
<evidence type="ECO:0000313" key="9">
    <source>
        <dbReference type="EMBL" id="SEQ76672.1"/>
    </source>
</evidence>
<dbReference type="RefSeq" id="WP_090169673.1">
    <property type="nucleotide sequence ID" value="NZ_FOFB01000015.1"/>
</dbReference>
<organism evidence="9 10">
    <name type="scientific">Neolewinella agarilytica</name>
    <dbReference type="NCBI Taxonomy" id="478744"/>
    <lineage>
        <taxon>Bacteria</taxon>
        <taxon>Pseudomonadati</taxon>
        <taxon>Bacteroidota</taxon>
        <taxon>Saprospiria</taxon>
        <taxon>Saprospirales</taxon>
        <taxon>Lewinellaceae</taxon>
        <taxon>Neolewinella</taxon>
    </lineage>
</organism>
<keyword evidence="5 8" id="KW-1133">Transmembrane helix</keyword>